<feature type="transmembrane region" description="Helical" evidence="8">
    <location>
        <begin position="372"/>
        <end position="394"/>
    </location>
</feature>
<comment type="caution">
    <text evidence="10">The sequence shown here is derived from an EMBL/GenBank/DDBJ whole genome shotgun (WGS) entry which is preliminary data.</text>
</comment>
<feature type="transmembrane region" description="Helical" evidence="8">
    <location>
        <begin position="286"/>
        <end position="303"/>
    </location>
</feature>
<keyword evidence="4" id="KW-1003">Cell membrane</keyword>
<evidence type="ECO:0000256" key="3">
    <source>
        <dbReference type="ARBA" id="ARBA00022448"/>
    </source>
</evidence>
<dbReference type="Gene3D" id="1.20.1250.20">
    <property type="entry name" value="MFS general substrate transporter like domains"/>
    <property type="match status" value="1"/>
</dbReference>
<evidence type="ECO:0000256" key="7">
    <source>
        <dbReference type="ARBA" id="ARBA00023136"/>
    </source>
</evidence>
<evidence type="ECO:0000256" key="4">
    <source>
        <dbReference type="ARBA" id="ARBA00022475"/>
    </source>
</evidence>
<evidence type="ECO:0000313" key="10">
    <source>
        <dbReference type="EMBL" id="MBC9130409.1"/>
    </source>
</evidence>
<feature type="transmembrane region" description="Helical" evidence="8">
    <location>
        <begin position="257"/>
        <end position="274"/>
    </location>
</feature>
<organism evidence="10 11">
    <name type="scientific">Frischella japonica</name>
    <dbReference type="NCBI Taxonomy" id="2741544"/>
    <lineage>
        <taxon>Bacteria</taxon>
        <taxon>Pseudomonadati</taxon>
        <taxon>Pseudomonadota</taxon>
        <taxon>Gammaproteobacteria</taxon>
        <taxon>Orbales</taxon>
        <taxon>Orbaceae</taxon>
        <taxon>Frischella</taxon>
    </lineage>
</organism>
<dbReference type="Pfam" id="PF07690">
    <property type="entry name" value="MFS_1"/>
    <property type="match status" value="1"/>
</dbReference>
<feature type="transmembrane region" description="Helical" evidence="8">
    <location>
        <begin position="344"/>
        <end position="366"/>
    </location>
</feature>
<protein>
    <submittedName>
        <fullName evidence="10">MFS transporter</fullName>
    </submittedName>
</protein>
<keyword evidence="3" id="KW-0813">Transport</keyword>
<proteinExistence type="inferred from homology"/>
<feature type="transmembrane region" description="Helical" evidence="8">
    <location>
        <begin position="171"/>
        <end position="193"/>
    </location>
</feature>
<evidence type="ECO:0000256" key="6">
    <source>
        <dbReference type="ARBA" id="ARBA00022989"/>
    </source>
</evidence>
<name>A0ABR7QW16_9GAMM</name>
<dbReference type="RefSeq" id="WP_187754864.1">
    <property type="nucleotide sequence ID" value="NZ_JABURY010000007.1"/>
</dbReference>
<keyword evidence="6 8" id="KW-1133">Transmembrane helix</keyword>
<sequence>MQSNVTPVVYSKQLKTKTSIIVSAILIILLVGSVYISQLIFQEISKSFNIDILEARNVFSLACCFYAISFFIYGPLSDRIATRLLVLFGCIGTVFCLGISGIISSFNLFLFIMSLLGFFAAAVPAALFAYTARNTPNEKLPQTMGVMISASIIGIIFSRSMIAMLTDYWSWQVAFMIYACLIICACFFIPFAIKKTKKTSKFSISRTYIDAAKLLLNHSVIIFLIIGFILFFVYLGLSSILTFHLKNAPFYLSSTTLGWLNFVGLSATIGATLTGKLSQFMCKERLLIICLLCVIAPVIMIGFSSELLYLILGIFCLFLVVFGIQPILIAMLNQIVTIHSRGAISSLYLLFCLAGGSLGTYTLGILYENWNWISVIITCIVLTFFNAFLAWLGIQRIKK</sequence>
<evidence type="ECO:0000256" key="2">
    <source>
        <dbReference type="ARBA" id="ARBA00008335"/>
    </source>
</evidence>
<accession>A0ABR7QW16</accession>
<dbReference type="EMBL" id="JABURY010000007">
    <property type="protein sequence ID" value="MBC9130409.1"/>
    <property type="molecule type" value="Genomic_DNA"/>
</dbReference>
<feature type="transmembrane region" description="Helical" evidence="8">
    <location>
        <begin position="144"/>
        <end position="165"/>
    </location>
</feature>
<dbReference type="Proteomes" id="UP000651208">
    <property type="component" value="Unassembled WGS sequence"/>
</dbReference>
<dbReference type="PROSITE" id="PS50850">
    <property type="entry name" value="MFS"/>
    <property type="match status" value="1"/>
</dbReference>
<dbReference type="InterPro" id="IPR011701">
    <property type="entry name" value="MFS"/>
</dbReference>
<evidence type="ECO:0000259" key="9">
    <source>
        <dbReference type="PROSITE" id="PS50850"/>
    </source>
</evidence>
<keyword evidence="7 8" id="KW-0472">Membrane</keyword>
<evidence type="ECO:0000256" key="1">
    <source>
        <dbReference type="ARBA" id="ARBA00004651"/>
    </source>
</evidence>
<keyword evidence="5 8" id="KW-0812">Transmembrane</keyword>
<feature type="transmembrane region" description="Helical" evidence="8">
    <location>
        <begin position="20"/>
        <end position="41"/>
    </location>
</feature>
<feature type="transmembrane region" description="Helical" evidence="8">
    <location>
        <begin position="109"/>
        <end position="132"/>
    </location>
</feature>
<dbReference type="SUPFAM" id="SSF103473">
    <property type="entry name" value="MFS general substrate transporter"/>
    <property type="match status" value="1"/>
</dbReference>
<feature type="transmembrane region" description="Helical" evidence="8">
    <location>
        <begin position="214"/>
        <end position="237"/>
    </location>
</feature>
<evidence type="ECO:0000256" key="8">
    <source>
        <dbReference type="SAM" id="Phobius"/>
    </source>
</evidence>
<comment type="similarity">
    <text evidence="2">Belongs to the major facilitator superfamily.</text>
</comment>
<reference evidence="10 11" key="1">
    <citation type="submission" date="2020-06" db="EMBL/GenBank/DDBJ databases">
        <title>Frischella cerana isolated from Apis cerana gut homogenate.</title>
        <authorList>
            <person name="Wolter L.A."/>
            <person name="Suenami S."/>
            <person name="Miyazaki R."/>
        </authorList>
    </citation>
    <scope>NUCLEOTIDE SEQUENCE [LARGE SCALE GENOMIC DNA]</scope>
    <source>
        <strain evidence="10 11">Ac13</strain>
    </source>
</reference>
<feature type="transmembrane region" description="Helical" evidence="8">
    <location>
        <begin position="53"/>
        <end position="72"/>
    </location>
</feature>
<gene>
    <name evidence="10" type="ORF">FcAc13_03690</name>
</gene>
<dbReference type="PANTHER" id="PTHR43271:SF1">
    <property type="entry name" value="INNER MEMBRANE TRANSPORT PROTEIN YNFM"/>
    <property type="match status" value="1"/>
</dbReference>
<dbReference type="InterPro" id="IPR036259">
    <property type="entry name" value="MFS_trans_sf"/>
</dbReference>
<feature type="transmembrane region" description="Helical" evidence="8">
    <location>
        <begin position="84"/>
        <end position="103"/>
    </location>
</feature>
<comment type="subcellular location">
    <subcellularLocation>
        <location evidence="1">Cell membrane</location>
        <topology evidence="1">Multi-pass membrane protein</topology>
    </subcellularLocation>
</comment>
<dbReference type="InterPro" id="IPR020846">
    <property type="entry name" value="MFS_dom"/>
</dbReference>
<keyword evidence="11" id="KW-1185">Reference proteome</keyword>
<feature type="transmembrane region" description="Helical" evidence="8">
    <location>
        <begin position="309"/>
        <end position="332"/>
    </location>
</feature>
<evidence type="ECO:0000313" key="11">
    <source>
        <dbReference type="Proteomes" id="UP000651208"/>
    </source>
</evidence>
<dbReference type="PANTHER" id="PTHR43271">
    <property type="entry name" value="BLL2771 PROTEIN"/>
    <property type="match status" value="1"/>
</dbReference>
<evidence type="ECO:0000256" key="5">
    <source>
        <dbReference type="ARBA" id="ARBA00022692"/>
    </source>
</evidence>
<feature type="domain" description="Major facilitator superfamily (MFS) profile" evidence="9">
    <location>
        <begin position="19"/>
        <end position="398"/>
    </location>
</feature>